<evidence type="ECO:0000256" key="4">
    <source>
        <dbReference type="PROSITE-ProRule" id="PRU01100"/>
    </source>
</evidence>
<dbReference type="GO" id="GO:0006080">
    <property type="term" value="P:substituted mannan metabolic process"/>
    <property type="evidence" value="ECO:0007669"/>
    <property type="project" value="InterPro"/>
</dbReference>
<feature type="domain" description="GH26" evidence="6">
    <location>
        <begin position="50"/>
        <end position="381"/>
    </location>
</feature>
<dbReference type="InterPro" id="IPR017853">
    <property type="entry name" value="GH"/>
</dbReference>
<feature type="chain" id="PRO_5039511235" evidence="5">
    <location>
        <begin position="24"/>
        <end position="387"/>
    </location>
</feature>
<evidence type="ECO:0000313" key="8">
    <source>
        <dbReference type="Proteomes" id="UP000886857"/>
    </source>
</evidence>
<dbReference type="PANTHER" id="PTHR40079">
    <property type="entry name" value="MANNAN ENDO-1,4-BETA-MANNOSIDASE E-RELATED"/>
    <property type="match status" value="1"/>
</dbReference>
<gene>
    <name evidence="7" type="ORF">IAC73_01070</name>
</gene>
<dbReference type="PROSITE" id="PS51764">
    <property type="entry name" value="GH26"/>
    <property type="match status" value="1"/>
</dbReference>
<accession>A0A9D1SVP3</accession>
<keyword evidence="5" id="KW-0732">Signal</keyword>
<dbReference type="InterPro" id="IPR022790">
    <property type="entry name" value="GH26_dom"/>
</dbReference>
<dbReference type="PRINTS" id="PR00739">
    <property type="entry name" value="GLHYDRLASE26"/>
</dbReference>
<evidence type="ECO:0000256" key="5">
    <source>
        <dbReference type="SAM" id="SignalP"/>
    </source>
</evidence>
<dbReference type="Gene3D" id="3.20.20.80">
    <property type="entry name" value="Glycosidases"/>
    <property type="match status" value="1"/>
</dbReference>
<feature type="active site" description="Proton donor" evidence="4">
    <location>
        <position position="216"/>
    </location>
</feature>
<evidence type="ECO:0000256" key="1">
    <source>
        <dbReference type="ARBA" id="ARBA00007754"/>
    </source>
</evidence>
<evidence type="ECO:0000313" key="7">
    <source>
        <dbReference type="EMBL" id="HIU98419.1"/>
    </source>
</evidence>
<dbReference type="Pfam" id="PF02156">
    <property type="entry name" value="Glyco_hydro_26"/>
    <property type="match status" value="1"/>
</dbReference>
<sequence length="387" mass="43649">MRRRIVLLTAGALVVALCLAALAGCYAAVKVPDSHYEEASGVPVNPNADPCAVELMSYLKSIYGKKVLSGQYVNEYEDYYSGQFASDPGDPESPPTVFNLNELRAVYGVTGEYPALLGLDVSGIECGEPCYTVEQAIEWHEAGGIVTICWHWKADNFDGKPRAFYSDETDFSLAKALGDKDGRLYKGLIADIDAVAAALQPLREAGVPVLWRPLHEASGGWFWWGASGRDAYIELWNIVYDRMVNEHELNNLIWVYNGQNTAWYVGDDKCDIIGDDPYYDFNLRSEYEKNPSNAARFKMNYKTSKNKMIMMSENDFVFDIDAAFEENTRWLSFCTWCREFVCVYEPDESGEYRTYPEYAEMCTSRGELRAAYENERTVTLSDLRSGG</sequence>
<keyword evidence="2 4" id="KW-0378">Hydrolase</keyword>
<dbReference type="PROSITE" id="PS51257">
    <property type="entry name" value="PROKAR_LIPOPROTEIN"/>
    <property type="match status" value="1"/>
</dbReference>
<comment type="caution">
    <text evidence="7">The sequence shown here is derived from an EMBL/GenBank/DDBJ whole genome shotgun (WGS) entry which is preliminary data.</text>
</comment>
<feature type="signal peptide" evidence="5">
    <location>
        <begin position="1"/>
        <end position="23"/>
    </location>
</feature>
<dbReference type="Proteomes" id="UP000886857">
    <property type="component" value="Unassembled WGS sequence"/>
</dbReference>
<dbReference type="EMBL" id="DVOE01000012">
    <property type="protein sequence ID" value="HIU98419.1"/>
    <property type="molecule type" value="Genomic_DNA"/>
</dbReference>
<reference evidence="7" key="2">
    <citation type="journal article" date="2021" name="PeerJ">
        <title>Extensive microbial diversity within the chicken gut microbiome revealed by metagenomics and culture.</title>
        <authorList>
            <person name="Gilroy R."/>
            <person name="Ravi A."/>
            <person name="Getino M."/>
            <person name="Pursley I."/>
            <person name="Horton D.L."/>
            <person name="Alikhan N.F."/>
            <person name="Baker D."/>
            <person name="Gharbi K."/>
            <person name="Hall N."/>
            <person name="Watson M."/>
            <person name="Adriaenssens E.M."/>
            <person name="Foster-Nyarko E."/>
            <person name="Jarju S."/>
            <person name="Secka A."/>
            <person name="Antonio M."/>
            <person name="Oren A."/>
            <person name="Chaudhuri R.R."/>
            <person name="La Ragione R."/>
            <person name="Hildebrand F."/>
            <person name="Pallen M.J."/>
        </authorList>
    </citation>
    <scope>NUCLEOTIDE SEQUENCE</scope>
    <source>
        <strain evidence="7">10406</strain>
    </source>
</reference>
<proteinExistence type="inferred from homology"/>
<organism evidence="7 8">
    <name type="scientific">Candidatus Limadaptatus stercoripullorum</name>
    <dbReference type="NCBI Taxonomy" id="2840846"/>
    <lineage>
        <taxon>Bacteria</taxon>
        <taxon>Bacillati</taxon>
        <taxon>Bacillota</taxon>
        <taxon>Clostridia</taxon>
        <taxon>Eubacteriales</taxon>
        <taxon>Candidatus Limadaptatus</taxon>
    </lineage>
</organism>
<protein>
    <submittedName>
        <fullName evidence="7">Beta-mannosidase</fullName>
    </submittedName>
</protein>
<evidence type="ECO:0000259" key="6">
    <source>
        <dbReference type="PROSITE" id="PS51764"/>
    </source>
</evidence>
<evidence type="ECO:0000256" key="3">
    <source>
        <dbReference type="ARBA" id="ARBA00023295"/>
    </source>
</evidence>
<dbReference type="InterPro" id="IPR000805">
    <property type="entry name" value="Glyco_hydro_26"/>
</dbReference>
<dbReference type="SUPFAM" id="SSF51445">
    <property type="entry name" value="(Trans)glycosidases"/>
    <property type="match status" value="1"/>
</dbReference>
<feature type="active site" description="Nucleophile" evidence="4">
    <location>
        <position position="313"/>
    </location>
</feature>
<keyword evidence="3 4" id="KW-0326">Glycosidase</keyword>
<name>A0A9D1SVP3_9FIRM</name>
<dbReference type="GO" id="GO:0016985">
    <property type="term" value="F:mannan endo-1,4-beta-mannosidase activity"/>
    <property type="evidence" value="ECO:0007669"/>
    <property type="project" value="InterPro"/>
</dbReference>
<dbReference type="AlphaFoldDB" id="A0A9D1SVP3"/>
<reference evidence="7" key="1">
    <citation type="submission" date="2020-10" db="EMBL/GenBank/DDBJ databases">
        <authorList>
            <person name="Gilroy R."/>
        </authorList>
    </citation>
    <scope>NUCLEOTIDE SEQUENCE</scope>
    <source>
        <strain evidence="7">10406</strain>
    </source>
</reference>
<dbReference type="PANTHER" id="PTHR40079:SF4">
    <property type="entry name" value="GH26 DOMAIN-CONTAINING PROTEIN-RELATED"/>
    <property type="match status" value="1"/>
</dbReference>
<evidence type="ECO:0000256" key="2">
    <source>
        <dbReference type="ARBA" id="ARBA00022801"/>
    </source>
</evidence>
<comment type="similarity">
    <text evidence="1 4">Belongs to the glycosyl hydrolase 26 family.</text>
</comment>